<dbReference type="Proteomes" id="UP000179807">
    <property type="component" value="Unassembled WGS sequence"/>
</dbReference>
<feature type="compositionally biased region" description="Polar residues" evidence="1">
    <location>
        <begin position="200"/>
        <end position="214"/>
    </location>
</feature>
<proteinExistence type="predicted"/>
<feature type="compositionally biased region" description="Basic residues" evidence="1">
    <location>
        <begin position="47"/>
        <end position="66"/>
    </location>
</feature>
<reference evidence="2" key="1">
    <citation type="submission" date="2016-10" db="EMBL/GenBank/DDBJ databases">
        <authorList>
            <person name="Benchimol M."/>
            <person name="Almeida L.G."/>
            <person name="Vasconcelos A.T."/>
            <person name="Perreira-Neves A."/>
            <person name="Rosa I.A."/>
            <person name="Tasca T."/>
            <person name="Bogo M.R."/>
            <person name="de Souza W."/>
        </authorList>
    </citation>
    <scope>NUCLEOTIDE SEQUENCE [LARGE SCALE GENOMIC DNA]</scope>
    <source>
        <strain evidence="2">K</strain>
    </source>
</reference>
<gene>
    <name evidence="2" type="ORF">TRFO_01150</name>
</gene>
<dbReference type="VEuPathDB" id="TrichDB:TRFO_01150"/>
<evidence type="ECO:0000313" key="3">
    <source>
        <dbReference type="Proteomes" id="UP000179807"/>
    </source>
</evidence>
<sequence>MCKNGYEFESHFQYLYGLKFTNFVKRILLNTKFLTFKNMKVGSESSKKKHRHHESGSHKHRHHSKKNNPEPSTDQSANFNQPQTTNDSITASTMQTYEEPTITEFSFDEMRDMVDENYYDKAIQPIEGAKRIFVESIRTLIRGYVENIESNRKKTQPPIFNSPNFSIDYPNNNESITNQSFADDISQSTGKDYLYNFLNDSNQRQPTGYQTHNLLDSDDGNSPIMNENTSLSSRASNKIQDDPIFKSTGSESGEIPSIQRTNARPPSVIESDPDIDIDDIDEAFHKRSSPPSVKSNRNPPQKNAFSIEDDDEEPDVDGWSNDSESVASKRTANSPIESFRTRKMFQYNAYTLDSNNEPEIEGII</sequence>
<protein>
    <submittedName>
        <fullName evidence="2">Uncharacterized protein</fullName>
    </submittedName>
</protein>
<feature type="compositionally biased region" description="Polar residues" evidence="1">
    <location>
        <begin position="320"/>
        <end position="336"/>
    </location>
</feature>
<evidence type="ECO:0000313" key="2">
    <source>
        <dbReference type="EMBL" id="OHT11210.1"/>
    </source>
</evidence>
<dbReference type="GeneID" id="94824639"/>
<feature type="compositionally biased region" description="Polar residues" evidence="1">
    <location>
        <begin position="69"/>
        <end position="95"/>
    </location>
</feature>
<accession>A0A1J4KJD6</accession>
<feature type="compositionally biased region" description="Polar residues" evidence="1">
    <location>
        <begin position="223"/>
        <end position="238"/>
    </location>
</feature>
<name>A0A1J4KJD6_9EUKA</name>
<dbReference type="AlphaFoldDB" id="A0A1J4KJD6"/>
<dbReference type="EMBL" id="MLAK01000593">
    <property type="protein sequence ID" value="OHT11210.1"/>
    <property type="molecule type" value="Genomic_DNA"/>
</dbReference>
<feature type="compositionally biased region" description="Acidic residues" evidence="1">
    <location>
        <begin position="271"/>
        <end position="281"/>
    </location>
</feature>
<dbReference type="RefSeq" id="XP_068364346.1">
    <property type="nucleotide sequence ID" value="XM_068489935.1"/>
</dbReference>
<organism evidence="2 3">
    <name type="scientific">Tritrichomonas foetus</name>
    <dbReference type="NCBI Taxonomy" id="1144522"/>
    <lineage>
        <taxon>Eukaryota</taxon>
        <taxon>Metamonada</taxon>
        <taxon>Parabasalia</taxon>
        <taxon>Tritrichomonadida</taxon>
        <taxon>Tritrichomonadidae</taxon>
        <taxon>Tritrichomonas</taxon>
    </lineage>
</organism>
<feature type="region of interest" description="Disordered" evidence="1">
    <location>
        <begin position="44"/>
        <end position="95"/>
    </location>
</feature>
<feature type="compositionally biased region" description="Polar residues" evidence="1">
    <location>
        <begin position="289"/>
        <end position="304"/>
    </location>
</feature>
<keyword evidence="3" id="KW-1185">Reference proteome</keyword>
<feature type="compositionally biased region" description="Acidic residues" evidence="1">
    <location>
        <begin position="307"/>
        <end position="316"/>
    </location>
</feature>
<evidence type="ECO:0000256" key="1">
    <source>
        <dbReference type="SAM" id="MobiDB-lite"/>
    </source>
</evidence>
<feature type="region of interest" description="Disordered" evidence="1">
    <location>
        <begin position="200"/>
        <end position="338"/>
    </location>
</feature>
<comment type="caution">
    <text evidence="2">The sequence shown here is derived from an EMBL/GenBank/DDBJ whole genome shotgun (WGS) entry which is preliminary data.</text>
</comment>